<proteinExistence type="predicted"/>
<reference evidence="1" key="1">
    <citation type="journal article" date="2020" name="Nature">
        <title>Giant virus diversity and host interactions through global metagenomics.</title>
        <authorList>
            <person name="Schulz F."/>
            <person name="Roux S."/>
            <person name="Paez-Espino D."/>
            <person name="Jungbluth S."/>
            <person name="Walsh D.A."/>
            <person name="Denef V.J."/>
            <person name="McMahon K.D."/>
            <person name="Konstantinidis K.T."/>
            <person name="Eloe-Fadrosh E.A."/>
            <person name="Kyrpides N.C."/>
            <person name="Woyke T."/>
        </authorList>
    </citation>
    <scope>NUCLEOTIDE SEQUENCE</scope>
    <source>
        <strain evidence="1">GVMAG-M-3300025778-1</strain>
    </source>
</reference>
<protein>
    <submittedName>
        <fullName evidence="1">Uncharacterized protein</fullName>
    </submittedName>
</protein>
<sequence>MELGACDLLTLIAFIYIVFHAARMEGGPEL</sequence>
<dbReference type="AlphaFoldDB" id="A0A6C0J578"/>
<organism evidence="1">
    <name type="scientific">viral metagenome</name>
    <dbReference type="NCBI Taxonomy" id="1070528"/>
    <lineage>
        <taxon>unclassified sequences</taxon>
        <taxon>metagenomes</taxon>
        <taxon>organismal metagenomes</taxon>
    </lineage>
</organism>
<dbReference type="EMBL" id="MN740320">
    <property type="protein sequence ID" value="QHU00010.1"/>
    <property type="molecule type" value="Genomic_DNA"/>
</dbReference>
<accession>A0A6C0J578</accession>
<evidence type="ECO:0000313" key="1">
    <source>
        <dbReference type="EMBL" id="QHU00010.1"/>
    </source>
</evidence>
<name>A0A6C0J578_9ZZZZ</name>